<dbReference type="PANTHER" id="PTHR22847">
    <property type="entry name" value="WD40 REPEAT PROTEIN"/>
    <property type="match status" value="1"/>
</dbReference>
<dbReference type="PANTHER" id="PTHR22847:SF637">
    <property type="entry name" value="WD REPEAT DOMAIN 5B"/>
    <property type="match status" value="1"/>
</dbReference>
<comment type="function">
    <text evidence="5">Involved in mitochondrial fission. Acts as an adapter protein required to form mitochondrial fission complexes. Formation of these complexes is required to promote constriction and fission of the mitochondrial compartment at a late step in mitochondrial division.</text>
</comment>
<feature type="repeat" description="WD" evidence="6">
    <location>
        <begin position="226"/>
        <end position="259"/>
    </location>
</feature>
<feature type="repeat" description="WD" evidence="6">
    <location>
        <begin position="57"/>
        <end position="98"/>
    </location>
</feature>
<feature type="repeat" description="WD" evidence="6">
    <location>
        <begin position="139"/>
        <end position="180"/>
    </location>
</feature>
<evidence type="ECO:0000256" key="3">
    <source>
        <dbReference type="ARBA" id="ARBA00038415"/>
    </source>
</evidence>
<dbReference type="Pfam" id="PF00400">
    <property type="entry name" value="WD40"/>
    <property type="match status" value="6"/>
</dbReference>
<dbReference type="CDD" id="cd00200">
    <property type="entry name" value="WD40"/>
    <property type="match status" value="1"/>
</dbReference>
<dbReference type="PRINTS" id="PR00320">
    <property type="entry name" value="GPROTEINBRPT"/>
</dbReference>
<dbReference type="InterPro" id="IPR020472">
    <property type="entry name" value="WD40_PAC1"/>
</dbReference>
<keyword evidence="1 6" id="KW-0853">WD repeat</keyword>
<dbReference type="PROSITE" id="PS00678">
    <property type="entry name" value="WD_REPEATS_1"/>
    <property type="match status" value="3"/>
</dbReference>
<evidence type="ECO:0000256" key="6">
    <source>
        <dbReference type="PROSITE-ProRule" id="PRU00221"/>
    </source>
</evidence>
<sequence length="259" mass="27951">MKEIREREAGQRFVLNAHTLAINAVAFSPDAKMIATGSMDETIKIWDVETRALLHELKHHSGPVNSVCFSPDGTTIASGSADSTGRLFNLDSGEEFSFSHEGSVNSVVFSPDGRLFLSGSSDRTVRVWAAENASFQQEFKGHVKSVKTVTFGLDTDTCFSGGDDWAVRMWNLDSGELARDPIRCDNVAINSVAFSADGKKVVSGSVGRAVKVWYAGPESLSLLKELAGHEKAVTFVAFSLDGETIASASLDGTIRLWDL</sequence>
<dbReference type="GO" id="GO:1990234">
    <property type="term" value="C:transferase complex"/>
    <property type="evidence" value="ECO:0007669"/>
    <property type="project" value="UniProtKB-ARBA"/>
</dbReference>
<feature type="repeat" description="WD" evidence="6">
    <location>
        <begin position="97"/>
        <end position="138"/>
    </location>
</feature>
<feature type="repeat" description="WD" evidence="6">
    <location>
        <begin position="15"/>
        <end position="56"/>
    </location>
</feature>
<keyword evidence="8" id="KW-1185">Reference proteome</keyword>
<dbReference type="InterPro" id="IPR015943">
    <property type="entry name" value="WD40/YVTN_repeat-like_dom_sf"/>
</dbReference>
<dbReference type="SMART" id="SM00320">
    <property type="entry name" value="WD40"/>
    <property type="match status" value="6"/>
</dbReference>
<dbReference type="SUPFAM" id="SSF50978">
    <property type="entry name" value="WD40 repeat-like"/>
    <property type="match status" value="1"/>
</dbReference>
<comment type="similarity">
    <text evidence="3">Belongs to the WD repeat MDV1/CAF4 family.</text>
</comment>
<comment type="caution">
    <text evidence="7">The sequence shown here is derived from an EMBL/GenBank/DDBJ whole genome shotgun (WGS) entry which is preliminary data.</text>
</comment>
<dbReference type="Gene3D" id="2.130.10.10">
    <property type="entry name" value="YVTN repeat-like/Quinoprotein amine dehydrogenase"/>
    <property type="match status" value="2"/>
</dbReference>
<feature type="repeat" description="WD" evidence="6">
    <location>
        <begin position="182"/>
        <end position="213"/>
    </location>
</feature>
<keyword evidence="2" id="KW-0677">Repeat</keyword>
<dbReference type="InterPro" id="IPR036322">
    <property type="entry name" value="WD40_repeat_dom_sf"/>
</dbReference>
<gene>
    <name evidence="7" type="ORF">B0J11DRAFT_449230</name>
</gene>
<name>A0A9P9I748_9PLEO</name>
<reference evidence="7" key="1">
    <citation type="journal article" date="2021" name="Nat. Commun.">
        <title>Genetic determinants of endophytism in the Arabidopsis root mycobiome.</title>
        <authorList>
            <person name="Mesny F."/>
            <person name="Miyauchi S."/>
            <person name="Thiergart T."/>
            <person name="Pickel B."/>
            <person name="Atanasova L."/>
            <person name="Karlsson M."/>
            <person name="Huettel B."/>
            <person name="Barry K.W."/>
            <person name="Haridas S."/>
            <person name="Chen C."/>
            <person name="Bauer D."/>
            <person name="Andreopoulos W."/>
            <person name="Pangilinan J."/>
            <person name="LaButti K."/>
            <person name="Riley R."/>
            <person name="Lipzen A."/>
            <person name="Clum A."/>
            <person name="Drula E."/>
            <person name="Henrissat B."/>
            <person name="Kohler A."/>
            <person name="Grigoriev I.V."/>
            <person name="Martin F.M."/>
            <person name="Hacquard S."/>
        </authorList>
    </citation>
    <scope>NUCLEOTIDE SEQUENCE</scope>
    <source>
        <strain evidence="7">MPI-CAGE-CH-0243</strain>
    </source>
</reference>
<evidence type="ECO:0000256" key="4">
    <source>
        <dbReference type="ARBA" id="ARBA00039789"/>
    </source>
</evidence>
<dbReference type="OrthoDB" id="3794997at2759"/>
<evidence type="ECO:0000256" key="5">
    <source>
        <dbReference type="ARBA" id="ARBA00043913"/>
    </source>
</evidence>
<evidence type="ECO:0000256" key="1">
    <source>
        <dbReference type="ARBA" id="ARBA00022574"/>
    </source>
</evidence>
<organism evidence="7 8">
    <name type="scientific">Dendryphion nanum</name>
    <dbReference type="NCBI Taxonomy" id="256645"/>
    <lineage>
        <taxon>Eukaryota</taxon>
        <taxon>Fungi</taxon>
        <taxon>Dikarya</taxon>
        <taxon>Ascomycota</taxon>
        <taxon>Pezizomycotina</taxon>
        <taxon>Dothideomycetes</taxon>
        <taxon>Pleosporomycetidae</taxon>
        <taxon>Pleosporales</taxon>
        <taxon>Torulaceae</taxon>
        <taxon>Dendryphion</taxon>
    </lineage>
</organism>
<dbReference type="Proteomes" id="UP000700596">
    <property type="component" value="Unassembled WGS sequence"/>
</dbReference>
<evidence type="ECO:0000313" key="7">
    <source>
        <dbReference type="EMBL" id="KAH7109100.1"/>
    </source>
</evidence>
<dbReference type="AlphaFoldDB" id="A0A9P9I748"/>
<evidence type="ECO:0000313" key="8">
    <source>
        <dbReference type="Proteomes" id="UP000700596"/>
    </source>
</evidence>
<evidence type="ECO:0000256" key="2">
    <source>
        <dbReference type="ARBA" id="ARBA00022737"/>
    </source>
</evidence>
<accession>A0A9P9I748</accession>
<dbReference type="PROSITE" id="PS50082">
    <property type="entry name" value="WD_REPEATS_2"/>
    <property type="match status" value="6"/>
</dbReference>
<protein>
    <recommendedName>
        <fullName evidence="4">Mitochondrial division protein 1</fullName>
    </recommendedName>
</protein>
<dbReference type="InterPro" id="IPR019775">
    <property type="entry name" value="WD40_repeat_CS"/>
</dbReference>
<dbReference type="EMBL" id="JAGMWT010000034">
    <property type="protein sequence ID" value="KAH7109100.1"/>
    <property type="molecule type" value="Genomic_DNA"/>
</dbReference>
<dbReference type="InterPro" id="IPR001680">
    <property type="entry name" value="WD40_rpt"/>
</dbReference>
<proteinExistence type="inferred from homology"/>
<dbReference type="PROSITE" id="PS50294">
    <property type="entry name" value="WD_REPEATS_REGION"/>
    <property type="match status" value="5"/>
</dbReference>